<dbReference type="Proteomes" id="UP001139981">
    <property type="component" value="Unassembled WGS sequence"/>
</dbReference>
<evidence type="ECO:0000313" key="1">
    <source>
        <dbReference type="EMBL" id="KAJ2895493.1"/>
    </source>
</evidence>
<sequence length="199" mass="22283">MFALDSDYVRYALTIGHNAPIREILNVLCRPSFSSVIPAFSDYDCIRVLALKFSEVPFWDIIALVKVLPLLSDLHTYCSAVRPEVKGIDGKQVAAYMRENYAPTGVNLHIWRVDANTTSDLVNVATYALLLAMACPNLTYVAVPPNCRELFMAHMEELICMSGFRPYVKRLHVLLFGGWNNKFPGVKSAEKNRGAASMH</sequence>
<gene>
    <name evidence="1" type="ORF">IWW38_002294</name>
</gene>
<accession>A0ACC1M4X1</accession>
<proteinExistence type="predicted"/>
<reference evidence="1" key="1">
    <citation type="submission" date="2022-07" db="EMBL/GenBank/DDBJ databases">
        <title>Phylogenomic reconstructions and comparative analyses of Kickxellomycotina fungi.</title>
        <authorList>
            <person name="Reynolds N.K."/>
            <person name="Stajich J.E."/>
            <person name="Barry K."/>
            <person name="Grigoriev I.V."/>
            <person name="Crous P."/>
            <person name="Smith M.E."/>
        </authorList>
    </citation>
    <scope>NUCLEOTIDE SEQUENCE</scope>
    <source>
        <strain evidence="1">CBS 190363</strain>
    </source>
</reference>
<evidence type="ECO:0000313" key="2">
    <source>
        <dbReference type="Proteomes" id="UP001139981"/>
    </source>
</evidence>
<comment type="caution">
    <text evidence="1">The sequence shown here is derived from an EMBL/GenBank/DDBJ whole genome shotgun (WGS) entry which is preliminary data.</text>
</comment>
<dbReference type="EMBL" id="JANBVB010000287">
    <property type="protein sequence ID" value="KAJ2895493.1"/>
    <property type="molecule type" value="Genomic_DNA"/>
</dbReference>
<name>A0ACC1M4X1_9FUNG</name>
<keyword evidence="2" id="KW-1185">Reference proteome</keyword>
<protein>
    <submittedName>
        <fullName evidence="1">Uncharacterized protein</fullName>
    </submittedName>
</protein>
<organism evidence="1 2">
    <name type="scientific">Coemansia aciculifera</name>
    <dbReference type="NCBI Taxonomy" id="417176"/>
    <lineage>
        <taxon>Eukaryota</taxon>
        <taxon>Fungi</taxon>
        <taxon>Fungi incertae sedis</taxon>
        <taxon>Zoopagomycota</taxon>
        <taxon>Kickxellomycotina</taxon>
        <taxon>Kickxellomycetes</taxon>
        <taxon>Kickxellales</taxon>
        <taxon>Kickxellaceae</taxon>
        <taxon>Coemansia</taxon>
    </lineage>
</organism>